<feature type="transmembrane region" description="Helical" evidence="1">
    <location>
        <begin position="94"/>
        <end position="115"/>
    </location>
</feature>
<proteinExistence type="predicted"/>
<protein>
    <recommendedName>
        <fullName evidence="4">DUF2335 domain-containing protein</fullName>
    </recommendedName>
</protein>
<evidence type="ECO:0000256" key="1">
    <source>
        <dbReference type="SAM" id="Phobius"/>
    </source>
</evidence>
<name>A0A8J7FL04_9NEIS</name>
<keyword evidence="3" id="KW-1185">Reference proteome</keyword>
<evidence type="ECO:0008006" key="4">
    <source>
        <dbReference type="Google" id="ProtNLM"/>
    </source>
</evidence>
<comment type="caution">
    <text evidence="2">The sequence shown here is derived from an EMBL/GenBank/DDBJ whole genome shotgun (WGS) entry which is preliminary data.</text>
</comment>
<organism evidence="2 3">
    <name type="scientific">Chitinilyticum piscinae</name>
    <dbReference type="NCBI Taxonomy" id="2866724"/>
    <lineage>
        <taxon>Bacteria</taxon>
        <taxon>Pseudomonadati</taxon>
        <taxon>Pseudomonadota</taxon>
        <taxon>Betaproteobacteria</taxon>
        <taxon>Neisseriales</taxon>
        <taxon>Chitinibacteraceae</taxon>
        <taxon>Chitinilyticum</taxon>
    </lineage>
</organism>
<reference evidence="2 3" key="1">
    <citation type="submission" date="2020-10" db="EMBL/GenBank/DDBJ databases">
        <title>The genome sequence of Chitinilyticum litopenaei 4Y14.</title>
        <authorList>
            <person name="Liu Y."/>
        </authorList>
    </citation>
    <scope>NUCLEOTIDE SEQUENCE [LARGE SCALE GENOMIC DNA]</scope>
    <source>
        <strain evidence="2 3">4Y14</strain>
    </source>
</reference>
<dbReference type="AlphaFoldDB" id="A0A8J7FL04"/>
<accession>A0A8J7FL04</accession>
<keyword evidence="1" id="KW-0472">Membrane</keyword>
<evidence type="ECO:0000313" key="3">
    <source>
        <dbReference type="Proteomes" id="UP000604481"/>
    </source>
</evidence>
<evidence type="ECO:0000313" key="2">
    <source>
        <dbReference type="EMBL" id="MBE9608354.1"/>
    </source>
</evidence>
<dbReference type="RefSeq" id="WP_194114845.1">
    <property type="nucleotide sequence ID" value="NZ_JADFUA010000001.1"/>
</dbReference>
<keyword evidence="1" id="KW-1133">Transmembrane helix</keyword>
<feature type="transmembrane region" description="Helical" evidence="1">
    <location>
        <begin position="67"/>
        <end position="88"/>
    </location>
</feature>
<dbReference type="EMBL" id="JADFUA010000001">
    <property type="protein sequence ID" value="MBE9608354.1"/>
    <property type="molecule type" value="Genomic_DNA"/>
</dbReference>
<gene>
    <name evidence="2" type="ORF">INR99_03235</name>
</gene>
<sequence>MRSYAQAPDRESLIEQAKEMMLAGQKRWEVREYILSQVRDEALAEQIMKAAKKQEGRESRSIGRGEAITGGVLLAAGALLAFLSYSAAEASGSHSFMMPTGLILGGIVVLVRGFLRSLTG</sequence>
<keyword evidence="1" id="KW-0812">Transmembrane</keyword>
<dbReference type="Proteomes" id="UP000604481">
    <property type="component" value="Unassembled WGS sequence"/>
</dbReference>